<proteinExistence type="predicted"/>
<sequence length="142" mass="16018">MKPQPLSGDGSLAQESKRTVGEKFRQVYEVAIIAMAKNGAWEYGGCTSLPISKEIERRKWSYHAEDPIKTLIYTYTMASPLLFSAFLFILTLELEASQVMAAPDCGPIQATDVDRIEFAQNFEFLEASALRMETWTHVIHIL</sequence>
<keyword evidence="3" id="KW-1185">Reference proteome</keyword>
<dbReference type="AlphaFoldDB" id="A0AAW0JAS2"/>
<dbReference type="EMBL" id="PKMF04000620">
    <property type="protein sequence ID" value="KAK7823909.1"/>
    <property type="molecule type" value="Genomic_DNA"/>
</dbReference>
<evidence type="ECO:0000313" key="3">
    <source>
        <dbReference type="Proteomes" id="UP000237347"/>
    </source>
</evidence>
<accession>A0AAW0JAS2</accession>
<keyword evidence="1" id="KW-0472">Membrane</keyword>
<feature type="transmembrane region" description="Helical" evidence="1">
    <location>
        <begin position="72"/>
        <end position="92"/>
    </location>
</feature>
<dbReference type="Proteomes" id="UP000237347">
    <property type="component" value="Unassembled WGS sequence"/>
</dbReference>
<keyword evidence="1" id="KW-1133">Transmembrane helix</keyword>
<reference evidence="2 3" key="1">
    <citation type="journal article" date="2018" name="Sci. Data">
        <title>The draft genome sequence of cork oak.</title>
        <authorList>
            <person name="Ramos A.M."/>
            <person name="Usie A."/>
            <person name="Barbosa P."/>
            <person name="Barros P.M."/>
            <person name="Capote T."/>
            <person name="Chaves I."/>
            <person name="Simoes F."/>
            <person name="Abreu I."/>
            <person name="Carrasquinho I."/>
            <person name="Faro C."/>
            <person name="Guimaraes J.B."/>
            <person name="Mendonca D."/>
            <person name="Nobrega F."/>
            <person name="Rodrigues L."/>
            <person name="Saibo N.J.M."/>
            <person name="Varela M.C."/>
            <person name="Egas C."/>
            <person name="Matos J."/>
            <person name="Miguel C.M."/>
            <person name="Oliveira M.M."/>
            <person name="Ricardo C.P."/>
            <person name="Goncalves S."/>
        </authorList>
    </citation>
    <scope>NUCLEOTIDE SEQUENCE [LARGE SCALE GENOMIC DNA]</scope>
    <source>
        <strain evidence="3">cv. HL8</strain>
    </source>
</reference>
<organism evidence="2 3">
    <name type="scientific">Quercus suber</name>
    <name type="common">Cork oak</name>
    <dbReference type="NCBI Taxonomy" id="58331"/>
    <lineage>
        <taxon>Eukaryota</taxon>
        <taxon>Viridiplantae</taxon>
        <taxon>Streptophyta</taxon>
        <taxon>Embryophyta</taxon>
        <taxon>Tracheophyta</taxon>
        <taxon>Spermatophyta</taxon>
        <taxon>Magnoliopsida</taxon>
        <taxon>eudicotyledons</taxon>
        <taxon>Gunneridae</taxon>
        <taxon>Pentapetalae</taxon>
        <taxon>rosids</taxon>
        <taxon>fabids</taxon>
        <taxon>Fagales</taxon>
        <taxon>Fagaceae</taxon>
        <taxon>Quercus</taxon>
    </lineage>
</organism>
<keyword evidence="1" id="KW-0812">Transmembrane</keyword>
<gene>
    <name evidence="2" type="ORF">CFP56_035031</name>
</gene>
<name>A0AAW0JAS2_QUESU</name>
<evidence type="ECO:0000313" key="2">
    <source>
        <dbReference type="EMBL" id="KAK7823909.1"/>
    </source>
</evidence>
<protein>
    <submittedName>
        <fullName evidence="2">Uncharacterized protein</fullName>
    </submittedName>
</protein>
<evidence type="ECO:0000256" key="1">
    <source>
        <dbReference type="SAM" id="Phobius"/>
    </source>
</evidence>
<comment type="caution">
    <text evidence="2">The sequence shown here is derived from an EMBL/GenBank/DDBJ whole genome shotgun (WGS) entry which is preliminary data.</text>
</comment>